<name>A0A5D0ML02_9BACT</name>
<comment type="caution">
    <text evidence="2">The sequence shown here is derived from an EMBL/GenBank/DDBJ whole genome shotgun (WGS) entry which is preliminary data.</text>
</comment>
<evidence type="ECO:0000313" key="3">
    <source>
        <dbReference type="Proteomes" id="UP000324143"/>
    </source>
</evidence>
<feature type="chain" id="PRO_5022817012" description="Outer membrane beta-barrel protein" evidence="1">
    <location>
        <begin position="21"/>
        <end position="208"/>
    </location>
</feature>
<proteinExistence type="predicted"/>
<dbReference type="PROSITE" id="PS51257">
    <property type="entry name" value="PROKAR_LIPOPROTEIN"/>
    <property type="match status" value="1"/>
</dbReference>
<accession>A0A5D0ML02</accession>
<keyword evidence="1" id="KW-0732">Signal</keyword>
<organism evidence="2 3">
    <name type="scientific">Candidatus Mcinerneyibacterium aminivorans</name>
    <dbReference type="NCBI Taxonomy" id="2703815"/>
    <lineage>
        <taxon>Bacteria</taxon>
        <taxon>Candidatus Macinerneyibacteriota</taxon>
        <taxon>Candidatus Mcinerneyibacteria</taxon>
        <taxon>Candidatus Mcinerneyibacteriales</taxon>
        <taxon>Candidatus Mcinerneyibacteriaceae</taxon>
        <taxon>Candidatus Mcinerneyibacterium</taxon>
    </lineage>
</organism>
<evidence type="ECO:0000256" key="1">
    <source>
        <dbReference type="SAM" id="SignalP"/>
    </source>
</evidence>
<reference evidence="2" key="1">
    <citation type="submission" date="2019-08" db="EMBL/GenBank/DDBJ databases">
        <title>Genomic characterization of a novel candidate phylum (ARYD3) from a high temperature, high salinity tertiary oil reservoir in north central Oklahoma, USA.</title>
        <authorList>
            <person name="Youssef N.H."/>
            <person name="Yadav A."/>
            <person name="Elshahed M.S."/>
        </authorList>
    </citation>
    <scope>NUCLEOTIDE SEQUENCE [LARGE SCALE GENOMIC DNA]</scope>
    <source>
        <strain evidence="2">ARYD3</strain>
    </source>
</reference>
<keyword evidence="3" id="KW-1185">Reference proteome</keyword>
<gene>
    <name evidence="2" type="ORF">FXF47_01740</name>
</gene>
<protein>
    <recommendedName>
        <fullName evidence="4">Outer membrane beta-barrel protein</fullName>
    </recommendedName>
</protein>
<sequence>MKNDFFIAIIISLIFLSSCASVNMNTPKCLDKGENKIGAYGLYLADPSSSNDGEAKETGIGSFYLTYSRGLGKQNEIGLGTGAFGGDLYFKHGFFSKDSSFKFAGLANVGYLYWIFPESSLGAVSGYQFKDNFLIYGGYRHHYIFGSSDDIENNFFGHVIGGIELFPDSSFSILFEYNRTLNEIKIRDLDFDESVYLDMFGFGFNFKL</sequence>
<dbReference type="Proteomes" id="UP000324143">
    <property type="component" value="Unassembled WGS sequence"/>
</dbReference>
<evidence type="ECO:0000313" key="2">
    <source>
        <dbReference type="EMBL" id="TYB31908.1"/>
    </source>
</evidence>
<dbReference type="EMBL" id="VSIX01000022">
    <property type="protein sequence ID" value="TYB31908.1"/>
    <property type="molecule type" value="Genomic_DNA"/>
</dbReference>
<dbReference type="AlphaFoldDB" id="A0A5D0ML02"/>
<feature type="signal peptide" evidence="1">
    <location>
        <begin position="1"/>
        <end position="20"/>
    </location>
</feature>
<evidence type="ECO:0008006" key="4">
    <source>
        <dbReference type="Google" id="ProtNLM"/>
    </source>
</evidence>